<dbReference type="OrthoDB" id="71214at2157"/>
<dbReference type="EMBL" id="PHNJ01000004">
    <property type="protein sequence ID" value="TYL38892.1"/>
    <property type="molecule type" value="Genomic_DNA"/>
</dbReference>
<dbReference type="RefSeq" id="WP_148857893.1">
    <property type="nucleotide sequence ID" value="NZ_PHNJ01000004.1"/>
</dbReference>
<accession>A0A8J8Q4Y6</accession>
<reference evidence="1" key="1">
    <citation type="submission" date="2017-11" db="EMBL/GenBank/DDBJ databases">
        <authorList>
            <person name="Kajale S.C."/>
            <person name="Sharma A."/>
        </authorList>
    </citation>
    <scope>NUCLEOTIDE SEQUENCE</scope>
    <source>
        <strain evidence="1">LS1_42</strain>
    </source>
</reference>
<comment type="caution">
    <text evidence="1">The sequence shown here is derived from an EMBL/GenBank/DDBJ whole genome shotgun (WGS) entry which is preliminary data.</text>
</comment>
<dbReference type="InterPro" id="IPR008792">
    <property type="entry name" value="PQQD"/>
</dbReference>
<dbReference type="AlphaFoldDB" id="A0A8J8Q4Y6"/>
<gene>
    <name evidence="1" type="ORF">CV102_10315</name>
</gene>
<organism evidence="1 2">
    <name type="scientific">Natronococcus pandeyae</name>
    <dbReference type="NCBI Taxonomy" id="2055836"/>
    <lineage>
        <taxon>Archaea</taxon>
        <taxon>Methanobacteriati</taxon>
        <taxon>Methanobacteriota</taxon>
        <taxon>Stenosarchaea group</taxon>
        <taxon>Halobacteria</taxon>
        <taxon>Halobacteriales</taxon>
        <taxon>Natrialbaceae</taxon>
        <taxon>Natronococcus</taxon>
    </lineage>
</organism>
<dbReference type="Proteomes" id="UP000766904">
    <property type="component" value="Unassembled WGS sequence"/>
</dbReference>
<sequence>MEAYSADATVRAVRDHVSTELEGEQVILQLETGTYYGVDGIGPFVWERLQEPITIDELCRSVVVEYDVDRRRVETDLEALLVDLEKARLIERTDG</sequence>
<protein>
    <submittedName>
        <fullName evidence="1">PqqD family protein</fullName>
    </submittedName>
</protein>
<keyword evidence="2" id="KW-1185">Reference proteome</keyword>
<dbReference type="Gene3D" id="1.10.10.1150">
    <property type="entry name" value="Coenzyme PQQ synthesis protein D (PqqD)"/>
    <property type="match status" value="1"/>
</dbReference>
<proteinExistence type="predicted"/>
<name>A0A8J8Q4Y6_9EURY</name>
<dbReference type="Pfam" id="PF05402">
    <property type="entry name" value="PqqD"/>
    <property type="match status" value="1"/>
</dbReference>
<evidence type="ECO:0000313" key="1">
    <source>
        <dbReference type="EMBL" id="TYL38892.1"/>
    </source>
</evidence>
<evidence type="ECO:0000313" key="2">
    <source>
        <dbReference type="Proteomes" id="UP000766904"/>
    </source>
</evidence>
<dbReference type="InterPro" id="IPR041881">
    <property type="entry name" value="PqqD_sf"/>
</dbReference>